<dbReference type="Proteomes" id="UP000184497">
    <property type="component" value="Unassembled WGS sequence"/>
</dbReference>
<protein>
    <submittedName>
        <fullName evidence="2">Sterol desaturase/sphingolipid hydroxylase, fatty acid hydroxylase superfamily</fullName>
    </submittedName>
</protein>
<reference evidence="3" key="1">
    <citation type="submission" date="2016-11" db="EMBL/GenBank/DDBJ databases">
        <authorList>
            <person name="Varghese N."/>
            <person name="Submissions S."/>
        </authorList>
    </citation>
    <scope>NUCLEOTIDE SEQUENCE [LARGE SCALE GENOMIC DNA]</scope>
    <source>
        <strain evidence="3">CGMCC 1.10835</strain>
    </source>
</reference>
<keyword evidence="1" id="KW-0812">Transmembrane</keyword>
<feature type="transmembrane region" description="Helical" evidence="1">
    <location>
        <begin position="56"/>
        <end position="79"/>
    </location>
</feature>
<name>A0A1M6Q1P5_9GAMM</name>
<gene>
    <name evidence="2" type="ORF">SAMN05216369_0641</name>
</gene>
<evidence type="ECO:0000313" key="3">
    <source>
        <dbReference type="Proteomes" id="UP000184497"/>
    </source>
</evidence>
<feature type="transmembrane region" description="Helical" evidence="1">
    <location>
        <begin position="15"/>
        <end position="35"/>
    </location>
</feature>
<accession>A0A1M6Q1P5</accession>
<organism evidence="2 3">
    <name type="scientific">Marinobacter antarcticus</name>
    <dbReference type="NCBI Taxonomy" id="564117"/>
    <lineage>
        <taxon>Bacteria</taxon>
        <taxon>Pseudomonadati</taxon>
        <taxon>Pseudomonadota</taxon>
        <taxon>Gammaproteobacteria</taxon>
        <taxon>Pseudomonadales</taxon>
        <taxon>Marinobacteraceae</taxon>
        <taxon>Marinobacter</taxon>
    </lineage>
</organism>
<evidence type="ECO:0000313" key="2">
    <source>
        <dbReference type="EMBL" id="SHK14057.1"/>
    </source>
</evidence>
<sequence length="315" mass="36566">MQEFFDLPDAVRETGSTAAIVTVLFLVLFSIYEIVSGQTRNGKKSLKDWAMSGVSLGFLATFQRPLLTVIVFLLMAALFPTYAGALTWLEAQHFWPTLIGFLLIDEYLHGRAHLFAHSRKPKSRLVGKVQDFYKAAHRPHHLNGGQDERGEISASQTFVENWAWWLILPNYWFGLACLYLGLYEVFLWGTVSKVIWGMHVHTNWKWQYDLWLLNHDNAMVRKCMRGLCHVFTFPNMHHHHHSRTANSTKNMTNFISVFDWLLWDTLKIETERPKIYGWRQYDAEAGSVMHRFLRTAAPVRERRQPGDTAAIANQE</sequence>
<feature type="transmembrane region" description="Helical" evidence="1">
    <location>
        <begin position="171"/>
        <end position="191"/>
    </location>
</feature>
<keyword evidence="1" id="KW-0472">Membrane</keyword>
<keyword evidence="3" id="KW-1185">Reference proteome</keyword>
<keyword evidence="1" id="KW-1133">Transmembrane helix</keyword>
<dbReference type="EMBL" id="FRAQ01000001">
    <property type="protein sequence ID" value="SHK14057.1"/>
    <property type="molecule type" value="Genomic_DNA"/>
</dbReference>
<dbReference type="STRING" id="564117.SAMN05216369_0641"/>
<dbReference type="AlphaFoldDB" id="A0A1M6Q1P5"/>
<dbReference type="RefSeq" id="WP_072795458.1">
    <property type="nucleotide sequence ID" value="NZ_FRAQ01000001.1"/>
</dbReference>
<proteinExistence type="predicted"/>
<evidence type="ECO:0000256" key="1">
    <source>
        <dbReference type="SAM" id="Phobius"/>
    </source>
</evidence>